<evidence type="ECO:0000313" key="2">
    <source>
        <dbReference type="Proteomes" id="UP001171620"/>
    </source>
</evidence>
<dbReference type="EMBL" id="JAUJRV010000028">
    <property type="protein sequence ID" value="MDN7798240.1"/>
    <property type="molecule type" value="Genomic_DNA"/>
</dbReference>
<dbReference type="RefSeq" id="WP_212167540.1">
    <property type="nucleotide sequence ID" value="NZ_JAGSVD010000042.1"/>
</dbReference>
<comment type="caution">
    <text evidence="1">The sequence shown here is derived from an EMBL/GenBank/DDBJ whole genome shotgun (WGS) entry which is preliminary data.</text>
</comment>
<dbReference type="SUPFAM" id="SSF53955">
    <property type="entry name" value="Lysozyme-like"/>
    <property type="match status" value="1"/>
</dbReference>
<dbReference type="Proteomes" id="UP001171620">
    <property type="component" value="Unassembled WGS sequence"/>
</dbReference>
<evidence type="ECO:0000313" key="1">
    <source>
        <dbReference type="EMBL" id="MDN7798240.1"/>
    </source>
</evidence>
<protein>
    <submittedName>
        <fullName evidence="1">Peptidase M23</fullName>
    </submittedName>
</protein>
<organism evidence="1 2">
    <name type="scientific">Burkholderia vietnamiensis</name>
    <dbReference type="NCBI Taxonomy" id="60552"/>
    <lineage>
        <taxon>Bacteria</taxon>
        <taxon>Pseudomonadati</taxon>
        <taxon>Pseudomonadota</taxon>
        <taxon>Betaproteobacteria</taxon>
        <taxon>Burkholderiales</taxon>
        <taxon>Burkholderiaceae</taxon>
        <taxon>Burkholderia</taxon>
        <taxon>Burkholderia cepacia complex</taxon>
    </lineage>
</organism>
<dbReference type="Gene3D" id="1.10.530.10">
    <property type="match status" value="1"/>
</dbReference>
<gene>
    <name evidence="1" type="ORF">QZM33_25180</name>
</gene>
<name>A0AAW7T9T9_BURVI</name>
<accession>A0AAW7T9T9</accession>
<reference evidence="1" key="1">
    <citation type="submission" date="2023-07" db="EMBL/GenBank/DDBJ databases">
        <title>A collection of bacterial strains from the Burkholderia cepacia Research Laboratory and Repository.</title>
        <authorList>
            <person name="Lipuma J."/>
            <person name="Spilker T."/>
            <person name="Caverly L."/>
        </authorList>
    </citation>
    <scope>NUCLEOTIDE SEQUENCE</scope>
    <source>
        <strain evidence="1">AU44268</strain>
    </source>
</reference>
<dbReference type="Gene3D" id="2.70.70.10">
    <property type="entry name" value="Glucose Permease (Domain IIA)"/>
    <property type="match status" value="1"/>
</dbReference>
<dbReference type="InterPro" id="IPR011055">
    <property type="entry name" value="Dup_hybrid_motif"/>
</dbReference>
<sequence>MIISPPFLPKAGLATPTGKNFDPMMDEVDKFECAHGIYPIAFDRRWHCGVHLQPSTQGKVYAIADGEVVAYRVCQHGNDEVPTTDPKRRLTSNAGFVLLKHTTETGEGRTLTFYSLYMHLLSLSEYGKAGASDANLPEFLRKPSGATDRGQVTPAVAGGGKKVRRKDVLGWLGQYEGMPHLHFEIFMLPADFDTYFGRTQLGNSTPTPPTGTDWWGHAYFIIPAGTKFHRLPEKVNTHGKLNGIEFTPGQEGENTSLPLLVETYFRLGSKYTNVWSVAQDGTRTLLTPQPVEEKDYEYDLYKRATALYPSCPSDGYELLRFGRILSKDPKLAADARVTWIKVNWAADKAGYIDVNNSSIHKFSDADFLPFAGWQKVSEGNTPFGSDGMCDLDSLKKIVNDAAPHEVPAESGETTEAHKARVLSAYVKDNERVRQQLRGLICNAPSEWDSTNNDERYARLLDEGGFYHGNEKGYNDFMKHLKDVQFWEETGLPAGQKLWFFHPLAFIRTFRKCGWVGKSEFENIYADNRYSRNQNPTPSQLRDTYLRPLNVTTRKYGLTSPARLAHFIGQGAIESNCLASMQETSMLGEIKGNRFYGKAINPASKEPEATLGHWYGKNSGEDDAWYRSEKFNSHGVRITRSYDWRNGNCDAVDSQKFRGRGFKQLTGRSNYADYWTFRGWLSISTFTADWWTDPSFRAHNRSGMKKIPATIDSPQNVALPDNSMDSGGFYMRFEKPEVAKNIDRDFQSAATSDADKKVEQIISRDVTYAINGGYTDWERRLEFTRFVKNVIS</sequence>
<dbReference type="InterPro" id="IPR023346">
    <property type="entry name" value="Lysozyme-like_dom_sf"/>
</dbReference>
<dbReference type="AlphaFoldDB" id="A0AAW7T9T9"/>
<proteinExistence type="predicted"/>
<dbReference type="CDD" id="cd12797">
    <property type="entry name" value="M23_peptidase"/>
    <property type="match status" value="1"/>
</dbReference>